<accession>A0ABT0PYI4</accession>
<evidence type="ECO:0000313" key="2">
    <source>
        <dbReference type="Proteomes" id="UP001203880"/>
    </source>
</evidence>
<dbReference type="EMBL" id="JAMFMB010000003">
    <property type="protein sequence ID" value="MCL6282676.1"/>
    <property type="molecule type" value="Genomic_DNA"/>
</dbReference>
<sequence>MARWLKELFLSLFRPRLGGAATTGFGADRPVAIPQTQGVGEVGESLLSFSEVLLFGRLVDDLTYKNTKNNPKSRNRFLEEQIEECDDDNSGKANFARIYGFSYDGVYFELPAPALFLVRGPGKPVNEIKDKDGNVIENAPGDLASRAPNDPGRTGVAAADFQFSNDVKVWDYDKSDYTIRMDVMNGQFEEVLLDVYFGVELPSMGGAKVSGAKVSGAKVSGAKVSGAKVSGAKVSGAKARGGD</sequence>
<protein>
    <submittedName>
        <fullName evidence="1">Uncharacterized protein</fullName>
    </submittedName>
</protein>
<proteinExistence type="predicted"/>
<gene>
    <name evidence="1" type="ORF">M3P21_03955</name>
</gene>
<dbReference type="Proteomes" id="UP001203880">
    <property type="component" value="Unassembled WGS sequence"/>
</dbReference>
<dbReference type="RefSeq" id="WP_249707002.1">
    <property type="nucleotide sequence ID" value="NZ_JAMFMB010000003.1"/>
</dbReference>
<evidence type="ECO:0000313" key="1">
    <source>
        <dbReference type="EMBL" id="MCL6282676.1"/>
    </source>
</evidence>
<reference evidence="1" key="1">
    <citation type="submission" date="2022-05" db="EMBL/GenBank/DDBJ databases">
        <authorList>
            <person name="Park J.-S."/>
        </authorList>
    </citation>
    <scope>NUCLEOTIDE SEQUENCE</scope>
    <source>
        <strain evidence="1">2012CJ41-6</strain>
    </source>
</reference>
<organism evidence="1 2">
    <name type="scientific">Ruegeria spongiae</name>
    <dbReference type="NCBI Taxonomy" id="2942209"/>
    <lineage>
        <taxon>Bacteria</taxon>
        <taxon>Pseudomonadati</taxon>
        <taxon>Pseudomonadota</taxon>
        <taxon>Alphaproteobacteria</taxon>
        <taxon>Rhodobacterales</taxon>
        <taxon>Roseobacteraceae</taxon>
        <taxon>Ruegeria</taxon>
    </lineage>
</organism>
<comment type="caution">
    <text evidence="1">The sequence shown here is derived from an EMBL/GenBank/DDBJ whole genome shotgun (WGS) entry which is preliminary data.</text>
</comment>
<keyword evidence="2" id="KW-1185">Reference proteome</keyword>
<name>A0ABT0PYI4_9RHOB</name>